<gene>
    <name evidence="3" type="ORF">GJ699_06730</name>
</gene>
<evidence type="ECO:0000256" key="1">
    <source>
        <dbReference type="SAM" id="SignalP"/>
    </source>
</evidence>
<evidence type="ECO:0000259" key="2">
    <source>
        <dbReference type="Pfam" id="PF01979"/>
    </source>
</evidence>
<accession>A0A6I2KV46</accession>
<feature type="signal peptide" evidence="1">
    <location>
        <begin position="1"/>
        <end position="24"/>
    </location>
</feature>
<feature type="domain" description="Amidohydrolase-related" evidence="2">
    <location>
        <begin position="341"/>
        <end position="438"/>
    </location>
</feature>
<dbReference type="PANTHER" id="PTHR43135">
    <property type="entry name" value="ALPHA-D-RIBOSE 1-METHYLPHOSPHONATE 5-TRIPHOSPHATE DIPHOSPHATASE"/>
    <property type="match status" value="1"/>
</dbReference>
<dbReference type="Gene3D" id="1.20.58.520">
    <property type="entry name" value="Amidohydrolase"/>
    <property type="match status" value="1"/>
</dbReference>
<dbReference type="Pfam" id="PF01979">
    <property type="entry name" value="Amidohydro_1"/>
    <property type="match status" value="1"/>
</dbReference>
<dbReference type="InterPro" id="IPR006680">
    <property type="entry name" value="Amidohydro-rel"/>
</dbReference>
<dbReference type="InterPro" id="IPR051781">
    <property type="entry name" value="Metallo-dep_Hydrolase"/>
</dbReference>
<dbReference type="GO" id="GO:0016810">
    <property type="term" value="F:hydrolase activity, acting on carbon-nitrogen (but not peptide) bonds"/>
    <property type="evidence" value="ECO:0007669"/>
    <property type="project" value="InterPro"/>
</dbReference>
<comment type="caution">
    <text evidence="3">The sequence shown here is derived from an EMBL/GenBank/DDBJ whole genome shotgun (WGS) entry which is preliminary data.</text>
</comment>
<reference evidence="3 4" key="1">
    <citation type="submission" date="2019-11" db="EMBL/GenBank/DDBJ databases">
        <title>Novel species isolated from a subtropical stream in China.</title>
        <authorList>
            <person name="Lu H."/>
        </authorList>
    </citation>
    <scope>NUCLEOTIDE SEQUENCE [LARGE SCALE GENOMIC DNA]</scope>
    <source>
        <strain evidence="3 4">FT80W</strain>
    </source>
</reference>
<dbReference type="InterPro" id="IPR032466">
    <property type="entry name" value="Metal_Hydrolase"/>
</dbReference>
<dbReference type="SUPFAM" id="SSF51556">
    <property type="entry name" value="Metallo-dependent hydrolases"/>
    <property type="match status" value="1"/>
</dbReference>
<dbReference type="Gene3D" id="2.30.40.10">
    <property type="entry name" value="Urease, subunit C, domain 1"/>
    <property type="match status" value="1"/>
</dbReference>
<organism evidence="3 4">
    <name type="scientific">Duganella guangzhouensis</name>
    <dbReference type="NCBI Taxonomy" id="2666084"/>
    <lineage>
        <taxon>Bacteria</taxon>
        <taxon>Pseudomonadati</taxon>
        <taxon>Pseudomonadota</taxon>
        <taxon>Betaproteobacteria</taxon>
        <taxon>Burkholderiales</taxon>
        <taxon>Oxalobacteraceae</taxon>
        <taxon>Telluria group</taxon>
        <taxon>Duganella</taxon>
    </lineage>
</organism>
<proteinExistence type="predicted"/>
<sequence length="456" mass="48755">MELNTLKYAALALAIAALFPAAHAAEEKPKANTEQQRLDKLNGKALGRVIYRGATLIDGTAAAPRAEMAVIVKDDRIEAILPVAQLSAQQTEGARMVDVSGQFVLPGLIDSHVHYATNPDRPYAEAELKRNIYGGVTGVRDMAGDARELAGLSRDALLSRIPAPDIFYASLVAGPSFFKDPRTVVAALGTQPGSVPWLYAADEHTKLPLAVAQARGTGATGMKIYANLPGTLVRGLIAEARAQQFPVWTHMQVYPASPYDSLGATAVSHVCMIARYVRENGKSTYGHNGEPSYEGLTAQDPGIRKYIAALAKSGTIMDATLSVYKNDGPHCHIGLAGEITRAMHQAGIKIIAGTDSDNTGDDPYPVLDGELEKLVRYAGLTPQQAITAATANAAEALGKQREFGTLATGKYANMVFLARDPLQDIANVRSVVLTVKRGHEYARADYKFTPLPAHED</sequence>
<keyword evidence="3" id="KW-0378">Hydrolase</keyword>
<evidence type="ECO:0000313" key="3">
    <source>
        <dbReference type="EMBL" id="MRW89673.1"/>
    </source>
</evidence>
<dbReference type="Proteomes" id="UP000433309">
    <property type="component" value="Unassembled WGS sequence"/>
</dbReference>
<evidence type="ECO:0000313" key="4">
    <source>
        <dbReference type="Proteomes" id="UP000433309"/>
    </source>
</evidence>
<dbReference type="PANTHER" id="PTHR43135:SF3">
    <property type="entry name" value="ALPHA-D-RIBOSE 1-METHYLPHOSPHONATE 5-TRIPHOSPHATE DIPHOSPHATASE"/>
    <property type="match status" value="1"/>
</dbReference>
<dbReference type="InterPro" id="IPR011059">
    <property type="entry name" value="Metal-dep_hydrolase_composite"/>
</dbReference>
<protein>
    <submittedName>
        <fullName evidence="3">Amidohydrolase family protein</fullName>
    </submittedName>
</protein>
<keyword evidence="1" id="KW-0732">Signal</keyword>
<dbReference type="Gene3D" id="3.40.50.10910">
    <property type="entry name" value="Amidohydrolase"/>
    <property type="match status" value="1"/>
</dbReference>
<dbReference type="EMBL" id="WKJK01000003">
    <property type="protein sequence ID" value="MRW89673.1"/>
    <property type="molecule type" value="Genomic_DNA"/>
</dbReference>
<dbReference type="Gene3D" id="3.30.110.90">
    <property type="entry name" value="Amidohydrolase"/>
    <property type="match status" value="1"/>
</dbReference>
<name>A0A6I2KV46_9BURK</name>
<keyword evidence="4" id="KW-1185">Reference proteome</keyword>
<dbReference type="AlphaFoldDB" id="A0A6I2KV46"/>
<feature type="chain" id="PRO_5026139126" evidence="1">
    <location>
        <begin position="25"/>
        <end position="456"/>
    </location>
</feature>
<dbReference type="SUPFAM" id="SSF51338">
    <property type="entry name" value="Composite domain of metallo-dependent hydrolases"/>
    <property type="match status" value="1"/>
</dbReference>